<dbReference type="KEGG" id="maqu:Maq22A_1p32500"/>
<dbReference type="PATRIC" id="fig|270351.10.peg.5813"/>
<evidence type="ECO:0000313" key="3">
    <source>
        <dbReference type="EMBL" id="BAQ48809.1"/>
    </source>
</evidence>
<evidence type="ECO:0000313" key="4">
    <source>
        <dbReference type="Proteomes" id="UP000061432"/>
    </source>
</evidence>
<evidence type="ECO:0000259" key="1">
    <source>
        <dbReference type="Pfam" id="PF00535"/>
    </source>
</evidence>
<dbReference type="Gene3D" id="1.25.40.10">
    <property type="entry name" value="Tetratricopeptide repeat domain"/>
    <property type="match status" value="1"/>
</dbReference>
<dbReference type="Pfam" id="PF13692">
    <property type="entry name" value="Glyco_trans_1_4"/>
    <property type="match status" value="1"/>
</dbReference>
<dbReference type="Gene3D" id="3.40.50.2000">
    <property type="entry name" value="Glycogen Phosphorylase B"/>
    <property type="match status" value="2"/>
</dbReference>
<dbReference type="SUPFAM" id="SSF53448">
    <property type="entry name" value="Nucleotide-diphospho-sugar transferases"/>
    <property type="match status" value="1"/>
</dbReference>
<evidence type="ECO:0000259" key="2">
    <source>
        <dbReference type="Pfam" id="PF05050"/>
    </source>
</evidence>
<dbReference type="SUPFAM" id="SSF48452">
    <property type="entry name" value="TPR-like"/>
    <property type="match status" value="1"/>
</dbReference>
<dbReference type="InterPro" id="IPR006342">
    <property type="entry name" value="FkbM_mtfrase"/>
</dbReference>
<gene>
    <name evidence="3" type="primary">wcaA</name>
    <name evidence="3" type="ORF">Maq22A_1p32500</name>
</gene>
<dbReference type="SUPFAM" id="SSF53335">
    <property type="entry name" value="S-adenosyl-L-methionine-dependent methyltransferases"/>
    <property type="match status" value="1"/>
</dbReference>
<keyword evidence="3" id="KW-0614">Plasmid</keyword>
<dbReference type="EMBL" id="AP014705">
    <property type="protein sequence ID" value="BAQ48809.1"/>
    <property type="molecule type" value="Genomic_DNA"/>
</dbReference>
<organism evidence="3 4">
    <name type="scientific">Methylobacterium aquaticum</name>
    <dbReference type="NCBI Taxonomy" id="270351"/>
    <lineage>
        <taxon>Bacteria</taxon>
        <taxon>Pseudomonadati</taxon>
        <taxon>Pseudomonadota</taxon>
        <taxon>Alphaproteobacteria</taxon>
        <taxon>Hyphomicrobiales</taxon>
        <taxon>Methylobacteriaceae</taxon>
        <taxon>Methylobacterium</taxon>
    </lineage>
</organism>
<keyword evidence="3" id="KW-0808">Transferase</keyword>
<dbReference type="Gene3D" id="3.90.550.10">
    <property type="entry name" value="Spore Coat Polysaccharide Biosynthesis Protein SpsA, Chain A"/>
    <property type="match status" value="1"/>
</dbReference>
<dbReference type="InterPro" id="IPR001173">
    <property type="entry name" value="Glyco_trans_2-like"/>
</dbReference>
<protein>
    <submittedName>
        <fullName evidence="3">Methyltransferase FkbM family</fullName>
    </submittedName>
</protein>
<dbReference type="GO" id="GO:0008168">
    <property type="term" value="F:methyltransferase activity"/>
    <property type="evidence" value="ECO:0007669"/>
    <property type="project" value="UniProtKB-KW"/>
</dbReference>
<dbReference type="AlphaFoldDB" id="A0A0C6FTG0"/>
<dbReference type="Gene3D" id="3.40.50.150">
    <property type="entry name" value="Vaccinia Virus protein VP39"/>
    <property type="match status" value="1"/>
</dbReference>
<dbReference type="SUPFAM" id="SSF53756">
    <property type="entry name" value="UDP-Glycosyltransferase/glycogen phosphorylase"/>
    <property type="match status" value="1"/>
</dbReference>
<reference evidence="4" key="2">
    <citation type="submission" date="2015-01" db="EMBL/GenBank/DDBJ databases">
        <title>Complete genome sequence of Methylobacterium aquaticum strain 22A.</title>
        <authorList>
            <person name="Tani A."/>
            <person name="Ogura Y."/>
            <person name="Hayashi T."/>
        </authorList>
    </citation>
    <scope>NUCLEOTIDE SEQUENCE [LARGE SCALE GENOMIC DNA]</scope>
    <source>
        <strain evidence="4">MA-22A</strain>
        <plasmid evidence="4">Plasmid pMaq22A_1p DNA</plasmid>
    </source>
</reference>
<geneLocation type="plasmid" evidence="4">
    <name>pMaq22A_1p DNA</name>
</geneLocation>
<dbReference type="PANTHER" id="PTHR34203:SF15">
    <property type="entry name" value="SLL1173 PROTEIN"/>
    <property type="match status" value="1"/>
</dbReference>
<dbReference type="InterPro" id="IPR011990">
    <property type="entry name" value="TPR-like_helical_dom_sf"/>
</dbReference>
<dbReference type="GO" id="GO:0032259">
    <property type="term" value="P:methylation"/>
    <property type="evidence" value="ECO:0007669"/>
    <property type="project" value="UniProtKB-KW"/>
</dbReference>
<keyword evidence="3" id="KW-0489">Methyltransferase</keyword>
<feature type="domain" description="Methyltransferase FkbM" evidence="2">
    <location>
        <begin position="760"/>
        <end position="926"/>
    </location>
</feature>
<dbReference type="InterPro" id="IPR029044">
    <property type="entry name" value="Nucleotide-diphossugar_trans"/>
</dbReference>
<dbReference type="RefSeq" id="WP_063920149.1">
    <property type="nucleotide sequence ID" value="NZ_AP014705.1"/>
</dbReference>
<dbReference type="OrthoDB" id="5354021at2"/>
<dbReference type="Pfam" id="PF00535">
    <property type="entry name" value="Glycos_transf_2"/>
    <property type="match status" value="1"/>
</dbReference>
<dbReference type="NCBIfam" id="TIGR01444">
    <property type="entry name" value="fkbM_fam"/>
    <property type="match status" value="1"/>
</dbReference>
<reference evidence="3 4" key="1">
    <citation type="journal article" date="2015" name="Genome Announc.">
        <title>Complete Genome Sequence of Methylobacterium aquaticum Strain 22A, Isolated from Racomitrium japonicum Moss.</title>
        <authorList>
            <person name="Tani A."/>
            <person name="Ogura Y."/>
            <person name="Hayashi T."/>
            <person name="Kimbara K."/>
        </authorList>
    </citation>
    <scope>NUCLEOTIDE SEQUENCE [LARGE SCALE GENOMIC DNA]</scope>
    <source>
        <strain evidence="3 4">MA-22A</strain>
        <plasmid evidence="4">Plasmid pMaq22A_1p DNA</plasmid>
    </source>
</reference>
<sequence length="984" mass="108831">MTPSGQTLCLAMIVKNEAPVIRRCLDSVRPLIDRWIVVDTGSTDGTQGLVREILADLPGELVERPWVDFAHNRSEALALARPHGTYTLVIDADDEMIVPPGYVLPDLTADAYEVAITDVGLIYRRIQLVRNTLPWRYRGVLHEFVECPDGTDRALLDLAMRRNHDGARRRDGETYRRDAAVLEAALATETDPFFVSRYTFYLAQSYRDCGAYEQAVAAYLRRADLGYWREEAYVALVAAARLMGTLGRPLDEALAAFRRAIALCPHRAEAPHHAAYACRLAERYEEGFRFAEAALALGKPEGGLFVESWVYEYGLRDEYAVNAYWAGHYWHSLAASLDLLACPTAPEGERKRYAANARFALEKLPIPLEGRRGFLPTTRPGIAPSELPGFWSGLARHQPWVPARPQGGTELMHEGLSRRLGPALQRIQLCLNGYDEGRIDGRPLVVWIHHAPDQPAVAWLRDPAKVGRVARFVFVSEWQRAQFLAAFALPAERCLVLRNATEVPDRARAPGRRRPLKVAYTSTPYRGLSVLLEAWAQAAPEGAELHVWSSHKLYGPGADDAPYAALYARAAALPNVHYHGLLPNAELRAALADIDILAYPNTFAETSCLAVIEAMAAGCRVICPTLGALAETTAGFARLYPFVADPTEHARTFAALLTEELADPWQGAPERAAAQQAHCRQAYDWRVRVPAWQALVDGLAAPAPSPRFVPSLRTVEARHGTFVVVEQDFIGRTIAQTGEWEPHLIDFARLVLDEASNVVDLGANLGYHTVRLAGLVPRGSVHAFEPLDLCFSLLQRNVLANRCHHVRTYKMAVTDRSGDTIEMEPLEATLTAGGALNIGHTGIGRAGPGHGGDLAFTVRIDDLPLPPIALVKMDIQGAEAVALAGMRDLLARDRPVLFVEIEEEHLRRHGSSSKAVIEHLLGLGYSLLRIRNEWPTDHLAIPNERTDLIERCRSQTHHATDWIAGSRVELQFETTHYYASVVAS</sequence>
<accession>A0A0C6FTG0</accession>
<dbReference type="Proteomes" id="UP000061432">
    <property type="component" value="Plasmid pMaq22A_1p"/>
</dbReference>
<dbReference type="CDD" id="cd03801">
    <property type="entry name" value="GT4_PimA-like"/>
    <property type="match status" value="1"/>
</dbReference>
<name>A0A0C6FTG0_9HYPH</name>
<feature type="domain" description="Glycosyltransferase 2-like" evidence="1">
    <location>
        <begin position="11"/>
        <end position="96"/>
    </location>
</feature>
<proteinExistence type="predicted"/>
<dbReference type="PANTHER" id="PTHR34203">
    <property type="entry name" value="METHYLTRANSFERASE, FKBM FAMILY PROTEIN"/>
    <property type="match status" value="1"/>
</dbReference>
<dbReference type="InterPro" id="IPR029063">
    <property type="entry name" value="SAM-dependent_MTases_sf"/>
</dbReference>
<dbReference type="Pfam" id="PF05050">
    <property type="entry name" value="Methyltransf_21"/>
    <property type="match status" value="1"/>
</dbReference>
<dbReference type="InterPro" id="IPR052514">
    <property type="entry name" value="SAM-dependent_MTase"/>
</dbReference>